<reference evidence="4" key="1">
    <citation type="submission" date="2023-08" db="EMBL/GenBank/DDBJ databases">
        <title>Black Yeasts Isolated from many extreme environments.</title>
        <authorList>
            <person name="Coleine C."/>
            <person name="Stajich J.E."/>
            <person name="Selbmann L."/>
        </authorList>
    </citation>
    <scope>NUCLEOTIDE SEQUENCE</scope>
    <source>
        <strain evidence="4">CCFEE 5810</strain>
    </source>
</reference>
<feature type="signal peptide" evidence="3">
    <location>
        <begin position="1"/>
        <end position="20"/>
    </location>
</feature>
<keyword evidence="2" id="KW-1133">Transmembrane helix</keyword>
<sequence>MDFAALFHALLLILSIPNKALNSLNSLLNAYPRTIGSPSPPPVITALAYRNLPAVSTACSFEAHGTTSPTYTAVTGQLDNVMPTSYNLADAAPTTSLYTESHESSELVVYQMPNARHFGYPTISNNAVCFWLLILIVVYLVGMWANSRCEVLALRHRCSVYEALQRSVKEQNDGLVKEKLTALATIEKDKRAAINLRIKVQAVCDRVRTRQDCELARLMAQNQESDLLLSQAREDLISAISKHAAAGALNGELEEKIVRYNEEVTNLRRGESKKSDALEEAEKAVKELKENLDKSNKTVNKRNDKITKQGEELKAATEFKLQLQQEYLEYQEKCDELEGKYVTLSEEAQARDGEIAELQQEKANLLLEVTARDTKINEMEGKRRASLQVLHDARLQKSAEQKQRDQAVVAELMTAKLANATLVENKQAAEIEIGRLDGYQL</sequence>
<name>A0AAN8A6M6_9PEZI</name>
<dbReference type="AlphaFoldDB" id="A0AAN8A6M6"/>
<keyword evidence="1" id="KW-0175">Coiled coil</keyword>
<organism evidence="4 5">
    <name type="scientific">Elasticomyces elasticus</name>
    <dbReference type="NCBI Taxonomy" id="574655"/>
    <lineage>
        <taxon>Eukaryota</taxon>
        <taxon>Fungi</taxon>
        <taxon>Dikarya</taxon>
        <taxon>Ascomycota</taxon>
        <taxon>Pezizomycotina</taxon>
        <taxon>Dothideomycetes</taxon>
        <taxon>Dothideomycetidae</taxon>
        <taxon>Mycosphaerellales</taxon>
        <taxon>Teratosphaeriaceae</taxon>
        <taxon>Elasticomyces</taxon>
    </lineage>
</organism>
<feature type="transmembrane region" description="Helical" evidence="2">
    <location>
        <begin position="130"/>
        <end position="147"/>
    </location>
</feature>
<keyword evidence="2" id="KW-0472">Membrane</keyword>
<protein>
    <submittedName>
        <fullName evidence="4">Uncharacterized protein</fullName>
    </submittedName>
</protein>
<keyword evidence="2" id="KW-0812">Transmembrane</keyword>
<keyword evidence="3" id="KW-0732">Signal</keyword>
<dbReference type="EMBL" id="JAVRQU010000001">
    <property type="protein sequence ID" value="KAK5708003.1"/>
    <property type="molecule type" value="Genomic_DNA"/>
</dbReference>
<evidence type="ECO:0000256" key="3">
    <source>
        <dbReference type="SAM" id="SignalP"/>
    </source>
</evidence>
<evidence type="ECO:0000256" key="2">
    <source>
        <dbReference type="SAM" id="Phobius"/>
    </source>
</evidence>
<evidence type="ECO:0000313" key="4">
    <source>
        <dbReference type="EMBL" id="KAK5708003.1"/>
    </source>
</evidence>
<comment type="caution">
    <text evidence="4">The sequence shown here is derived from an EMBL/GenBank/DDBJ whole genome shotgun (WGS) entry which is preliminary data.</text>
</comment>
<proteinExistence type="predicted"/>
<feature type="chain" id="PRO_5042883351" evidence="3">
    <location>
        <begin position="21"/>
        <end position="441"/>
    </location>
</feature>
<evidence type="ECO:0000256" key="1">
    <source>
        <dbReference type="SAM" id="Coils"/>
    </source>
</evidence>
<accession>A0AAN8A6M6</accession>
<feature type="coiled-coil region" evidence="1">
    <location>
        <begin position="215"/>
        <end position="368"/>
    </location>
</feature>
<dbReference type="Proteomes" id="UP001310594">
    <property type="component" value="Unassembled WGS sequence"/>
</dbReference>
<gene>
    <name evidence="4" type="ORF">LTR97_000543</name>
</gene>
<evidence type="ECO:0000313" key="5">
    <source>
        <dbReference type="Proteomes" id="UP001310594"/>
    </source>
</evidence>